<evidence type="ECO:0000313" key="3">
    <source>
        <dbReference type="Proteomes" id="UP001499854"/>
    </source>
</evidence>
<gene>
    <name evidence="2" type="ORF">GCM10009838_39960</name>
</gene>
<dbReference type="Proteomes" id="UP001499854">
    <property type="component" value="Unassembled WGS sequence"/>
</dbReference>
<protein>
    <recommendedName>
        <fullName evidence="4">DUF3558 domain-containing protein</fullName>
    </recommendedName>
</protein>
<feature type="compositionally biased region" description="Low complexity" evidence="1">
    <location>
        <begin position="1"/>
        <end position="29"/>
    </location>
</feature>
<dbReference type="InterPro" id="IPR024520">
    <property type="entry name" value="DUF3558"/>
</dbReference>
<dbReference type="EMBL" id="BAAAQM010000021">
    <property type="protein sequence ID" value="GAA1975744.1"/>
    <property type="molecule type" value="Genomic_DNA"/>
</dbReference>
<organism evidence="2 3">
    <name type="scientific">Catenulispora subtropica</name>
    <dbReference type="NCBI Taxonomy" id="450798"/>
    <lineage>
        <taxon>Bacteria</taxon>
        <taxon>Bacillati</taxon>
        <taxon>Actinomycetota</taxon>
        <taxon>Actinomycetes</taxon>
        <taxon>Catenulisporales</taxon>
        <taxon>Catenulisporaceae</taxon>
        <taxon>Catenulispora</taxon>
    </lineage>
</organism>
<comment type="caution">
    <text evidence="2">The sequence shown here is derived from an EMBL/GenBank/DDBJ whole genome shotgun (WGS) entry which is preliminary data.</text>
</comment>
<reference evidence="3" key="1">
    <citation type="journal article" date="2019" name="Int. J. Syst. Evol. Microbiol.">
        <title>The Global Catalogue of Microorganisms (GCM) 10K type strain sequencing project: providing services to taxonomists for standard genome sequencing and annotation.</title>
        <authorList>
            <consortium name="The Broad Institute Genomics Platform"/>
            <consortium name="The Broad Institute Genome Sequencing Center for Infectious Disease"/>
            <person name="Wu L."/>
            <person name="Ma J."/>
        </authorList>
    </citation>
    <scope>NUCLEOTIDE SEQUENCE [LARGE SCALE GENOMIC DNA]</scope>
    <source>
        <strain evidence="3">JCM 16013</strain>
    </source>
</reference>
<proteinExistence type="predicted"/>
<evidence type="ECO:0000256" key="1">
    <source>
        <dbReference type="SAM" id="MobiDB-lite"/>
    </source>
</evidence>
<dbReference type="Pfam" id="PF12079">
    <property type="entry name" value="DUF3558"/>
    <property type="match status" value="1"/>
</dbReference>
<evidence type="ECO:0008006" key="4">
    <source>
        <dbReference type="Google" id="ProtNLM"/>
    </source>
</evidence>
<evidence type="ECO:0000313" key="2">
    <source>
        <dbReference type="EMBL" id="GAA1975744.1"/>
    </source>
</evidence>
<feature type="region of interest" description="Disordered" evidence="1">
    <location>
        <begin position="1"/>
        <end position="37"/>
    </location>
</feature>
<name>A0ABP5D993_9ACTN</name>
<sequence length="169" mass="16617">MSACSSGSSTPPQAAPTSSDPTPATPTGSVSGGPQGLAVPGIPDPCALLSADQVIQIAHIPSNAKSGAVASSSGGRSCAYNAGHPDAVTISLTTVTKAGFDAFRATIPANTVTDLPGLGQEAYKSSQTPGVVDVFKNGFDLNVSVLHQDSDASASGDAKALAVLLVAKI</sequence>
<keyword evidence="3" id="KW-1185">Reference proteome</keyword>
<accession>A0ABP5D993</accession>